<dbReference type="SMART" id="SM00186">
    <property type="entry name" value="FBG"/>
    <property type="match status" value="1"/>
</dbReference>
<dbReference type="NCBIfam" id="NF040941">
    <property type="entry name" value="GGGWT_bact"/>
    <property type="match status" value="1"/>
</dbReference>
<evidence type="ECO:0000259" key="2">
    <source>
        <dbReference type="PROSITE" id="PS51406"/>
    </source>
</evidence>
<dbReference type="InterPro" id="IPR014716">
    <property type="entry name" value="Fibrinogen_a/b/g_C_1"/>
</dbReference>
<dbReference type="Proteomes" id="UP000694569">
    <property type="component" value="Unplaced"/>
</dbReference>
<dbReference type="InterPro" id="IPR036056">
    <property type="entry name" value="Fibrinogen-like_C"/>
</dbReference>
<feature type="transmembrane region" description="Helical" evidence="1">
    <location>
        <begin position="12"/>
        <end position="29"/>
    </location>
</feature>
<keyword evidence="1" id="KW-0812">Transmembrane</keyword>
<dbReference type="Gene3D" id="3.90.215.10">
    <property type="entry name" value="Gamma Fibrinogen, chain A, domain 1"/>
    <property type="match status" value="1"/>
</dbReference>
<sequence length="258" mass="29437">MTGSPSEPVTRSVIWRFIWILTFLCAVSSRHARRRARDGDNLEEKEEKLPRDCSEAPRYKDGVYVIHPDGLHPLVVYCDMTTYSGGWIVIQRNSFNSEISWDESWTTYKYGFGNVEKDYWLGAEYLHHISKQKVYQVRFVIMDNNNEEKYADYNLFSVEDEAHGYTLRLGSYTGTAGDAMSSITAGATHDNMKFTAKDKDQDIYSANCATSYGGAWWYAACFASKLNNKNAIYWQGLCNGNCKGSAILIRPADYCVYL</sequence>
<dbReference type="PROSITE" id="PS51406">
    <property type="entry name" value="FIBRINOGEN_C_2"/>
    <property type="match status" value="1"/>
</dbReference>
<reference evidence="3" key="1">
    <citation type="submission" date="2025-08" db="UniProtKB">
        <authorList>
            <consortium name="Ensembl"/>
        </authorList>
    </citation>
    <scope>IDENTIFICATION</scope>
</reference>
<reference evidence="3" key="2">
    <citation type="submission" date="2025-09" db="UniProtKB">
        <authorList>
            <consortium name="Ensembl"/>
        </authorList>
    </citation>
    <scope>IDENTIFICATION</scope>
</reference>
<dbReference type="GeneTree" id="ENSGT00940000164423"/>
<dbReference type="Pfam" id="PF00147">
    <property type="entry name" value="Fibrinogen_C"/>
    <property type="match status" value="1"/>
</dbReference>
<dbReference type="CDD" id="cd00087">
    <property type="entry name" value="FReD"/>
    <property type="match status" value="1"/>
</dbReference>
<keyword evidence="4" id="KW-1185">Reference proteome</keyword>
<dbReference type="PANTHER" id="PTHR19143:SF438">
    <property type="entry name" value="FIBRINOGEN C-TERMINAL DOMAIN-CONTAINING PROTEIN"/>
    <property type="match status" value="1"/>
</dbReference>
<dbReference type="OrthoDB" id="7735550at2759"/>
<dbReference type="InterPro" id="IPR002181">
    <property type="entry name" value="Fibrinogen_a/b/g_C_dom"/>
</dbReference>
<feature type="domain" description="Fibrinogen C-terminal" evidence="2">
    <location>
        <begin position="44"/>
        <end position="253"/>
    </location>
</feature>
<name>A0A8C5P765_9ANUR</name>
<dbReference type="PANTHER" id="PTHR19143">
    <property type="entry name" value="FIBRINOGEN/TENASCIN/ANGIOPOEITIN"/>
    <property type="match status" value="1"/>
</dbReference>
<dbReference type="Ensembl" id="ENSLLET00000001914.1">
    <property type="protein sequence ID" value="ENSLLEP00000001830.1"/>
    <property type="gene ID" value="ENSLLEG00000001191.1"/>
</dbReference>
<evidence type="ECO:0000256" key="1">
    <source>
        <dbReference type="SAM" id="Phobius"/>
    </source>
</evidence>
<dbReference type="GO" id="GO:0005615">
    <property type="term" value="C:extracellular space"/>
    <property type="evidence" value="ECO:0007669"/>
    <property type="project" value="TreeGrafter"/>
</dbReference>
<proteinExistence type="predicted"/>
<dbReference type="SUPFAM" id="SSF56496">
    <property type="entry name" value="Fibrinogen C-terminal domain-like"/>
    <property type="match status" value="1"/>
</dbReference>
<dbReference type="AlphaFoldDB" id="A0A8C5P765"/>
<keyword evidence="1" id="KW-0472">Membrane</keyword>
<dbReference type="InterPro" id="IPR050373">
    <property type="entry name" value="Fibrinogen_C-term_domain"/>
</dbReference>
<evidence type="ECO:0000313" key="3">
    <source>
        <dbReference type="Ensembl" id="ENSLLEP00000001830.1"/>
    </source>
</evidence>
<organism evidence="3 4">
    <name type="scientific">Leptobrachium leishanense</name>
    <name type="common">Leishan spiny toad</name>
    <dbReference type="NCBI Taxonomy" id="445787"/>
    <lineage>
        <taxon>Eukaryota</taxon>
        <taxon>Metazoa</taxon>
        <taxon>Chordata</taxon>
        <taxon>Craniata</taxon>
        <taxon>Vertebrata</taxon>
        <taxon>Euteleostomi</taxon>
        <taxon>Amphibia</taxon>
        <taxon>Batrachia</taxon>
        <taxon>Anura</taxon>
        <taxon>Pelobatoidea</taxon>
        <taxon>Megophryidae</taxon>
        <taxon>Leptobrachium</taxon>
    </lineage>
</organism>
<accession>A0A8C5P765</accession>
<evidence type="ECO:0000313" key="4">
    <source>
        <dbReference type="Proteomes" id="UP000694569"/>
    </source>
</evidence>
<keyword evidence="1" id="KW-1133">Transmembrane helix</keyword>
<protein>
    <recommendedName>
        <fullName evidence="2">Fibrinogen C-terminal domain-containing protein</fullName>
    </recommendedName>
</protein>